<dbReference type="PROSITE" id="PS50879">
    <property type="entry name" value="RNASE_H_1"/>
    <property type="match status" value="1"/>
</dbReference>
<comment type="caution">
    <text evidence="2">The sequence shown here is derived from an EMBL/GenBank/DDBJ whole genome shotgun (WGS) entry which is preliminary data.</text>
</comment>
<dbReference type="GO" id="GO:0003676">
    <property type="term" value="F:nucleic acid binding"/>
    <property type="evidence" value="ECO:0007669"/>
    <property type="project" value="InterPro"/>
</dbReference>
<dbReference type="InterPro" id="IPR036397">
    <property type="entry name" value="RNaseH_sf"/>
</dbReference>
<gene>
    <name evidence="2" type="primary">rnhA</name>
    <name evidence="2" type="ORF">AK812_SmicGene41684</name>
</gene>
<evidence type="ECO:0000259" key="1">
    <source>
        <dbReference type="PROSITE" id="PS50879"/>
    </source>
</evidence>
<keyword evidence="3" id="KW-1185">Reference proteome</keyword>
<name>A0A1Q9C5G8_SYMMI</name>
<dbReference type="Gene3D" id="3.30.420.10">
    <property type="entry name" value="Ribonuclease H-like superfamily/Ribonuclease H"/>
    <property type="match status" value="1"/>
</dbReference>
<reference evidence="2 3" key="1">
    <citation type="submission" date="2016-02" db="EMBL/GenBank/DDBJ databases">
        <title>Genome analysis of coral dinoflagellate symbionts highlights evolutionary adaptations to a symbiotic lifestyle.</title>
        <authorList>
            <person name="Aranda M."/>
            <person name="Li Y."/>
            <person name="Liew Y.J."/>
            <person name="Baumgarten S."/>
            <person name="Simakov O."/>
            <person name="Wilson M."/>
            <person name="Piel J."/>
            <person name="Ashoor H."/>
            <person name="Bougouffa S."/>
            <person name="Bajic V.B."/>
            <person name="Ryu T."/>
            <person name="Ravasi T."/>
            <person name="Bayer T."/>
            <person name="Micklem G."/>
            <person name="Kim H."/>
            <person name="Bhak J."/>
            <person name="Lajeunesse T.C."/>
            <person name="Voolstra C.R."/>
        </authorList>
    </citation>
    <scope>NUCLEOTIDE SEQUENCE [LARGE SCALE GENOMIC DNA]</scope>
    <source>
        <strain evidence="2 3">CCMP2467</strain>
    </source>
</reference>
<protein>
    <submittedName>
        <fullName evidence="2">Ribonuclease H</fullName>
    </submittedName>
</protein>
<dbReference type="OrthoDB" id="245563at2759"/>
<dbReference type="EMBL" id="LSRX01001652">
    <property type="protein sequence ID" value="OLP78173.1"/>
    <property type="molecule type" value="Genomic_DNA"/>
</dbReference>
<dbReference type="AlphaFoldDB" id="A0A1Q9C5G8"/>
<dbReference type="SUPFAM" id="SSF53098">
    <property type="entry name" value="Ribonuclease H-like"/>
    <property type="match status" value="1"/>
</dbReference>
<organism evidence="2 3">
    <name type="scientific">Symbiodinium microadriaticum</name>
    <name type="common">Dinoflagellate</name>
    <name type="synonym">Zooxanthella microadriatica</name>
    <dbReference type="NCBI Taxonomy" id="2951"/>
    <lineage>
        <taxon>Eukaryota</taxon>
        <taxon>Sar</taxon>
        <taxon>Alveolata</taxon>
        <taxon>Dinophyceae</taxon>
        <taxon>Suessiales</taxon>
        <taxon>Symbiodiniaceae</taxon>
        <taxon>Symbiodinium</taxon>
    </lineage>
</organism>
<dbReference type="Pfam" id="PF00075">
    <property type="entry name" value="RNase_H"/>
    <property type="match status" value="1"/>
</dbReference>
<dbReference type="InterPro" id="IPR012337">
    <property type="entry name" value="RNaseH-like_sf"/>
</dbReference>
<dbReference type="GO" id="GO:0004523">
    <property type="term" value="F:RNA-DNA hybrid ribonuclease activity"/>
    <property type="evidence" value="ECO:0007669"/>
    <property type="project" value="InterPro"/>
</dbReference>
<evidence type="ECO:0000313" key="2">
    <source>
        <dbReference type="EMBL" id="OLP78173.1"/>
    </source>
</evidence>
<dbReference type="Proteomes" id="UP000186817">
    <property type="component" value="Unassembled WGS sequence"/>
</dbReference>
<accession>A0A1Q9C5G8</accession>
<dbReference type="InterPro" id="IPR002156">
    <property type="entry name" value="RNaseH_domain"/>
</dbReference>
<proteinExistence type="predicted"/>
<feature type="domain" description="RNase H type-1" evidence="1">
    <location>
        <begin position="24"/>
        <end position="179"/>
    </location>
</feature>
<evidence type="ECO:0000313" key="3">
    <source>
        <dbReference type="Proteomes" id="UP000186817"/>
    </source>
</evidence>
<sequence>MPLLREQLANIPDVTAQFNSVRATAGRQHLFTDGACMLQDVKGLALAGWGVISASTGDVVSCGPLHGMWQTAPRAELCAVISAVRWAIATRVAVNLWTDCKHVVLGVQKLLDSPWDPLPIDNQDLWSQLAQLLQQLESGFLQIVHIPSHLDPARCESPFEEWVARHNAHADTVAGIANSNRSYAFQQLYMQVINEQLELKSIIRALRGIFFRIAAQTLQGKGQAVVENQHEAEEIQQVPLPVGVPRSETTAEAFPLDWRRRCEAIQIDLPVQFIVAVTEFFMEQDGDAAIAFEVSWIEFAFLVTVADVLEFPAFHPTAGVWVNARDMPLRPPLSNCGLTGKDLLDMARSALLALCTGLLVE</sequence>